<dbReference type="AlphaFoldDB" id="A0A098G5D0"/>
<dbReference type="OrthoDB" id="5654216at2"/>
<evidence type="ECO:0000256" key="1">
    <source>
        <dbReference type="SAM" id="Phobius"/>
    </source>
</evidence>
<keyword evidence="1" id="KW-0472">Membrane</keyword>
<dbReference type="EMBL" id="LN614827">
    <property type="protein sequence ID" value="CEG56695.1"/>
    <property type="molecule type" value="Genomic_DNA"/>
</dbReference>
<dbReference type="Pfam" id="PF05036">
    <property type="entry name" value="SPOR"/>
    <property type="match status" value="1"/>
</dbReference>
<feature type="domain" description="SPOR" evidence="2">
    <location>
        <begin position="187"/>
        <end position="267"/>
    </location>
</feature>
<organism evidence="3 4">
    <name type="scientific">Legionella fallonii LLAP-10</name>
    <dbReference type="NCBI Taxonomy" id="1212491"/>
    <lineage>
        <taxon>Bacteria</taxon>
        <taxon>Pseudomonadati</taxon>
        <taxon>Pseudomonadota</taxon>
        <taxon>Gammaproteobacteria</taxon>
        <taxon>Legionellales</taxon>
        <taxon>Legionellaceae</taxon>
        <taxon>Legionella</taxon>
    </lineage>
</organism>
<dbReference type="PANTHER" id="PTHR38687">
    <property type="entry name" value="CELL DIVISION PROTEIN DEDD-RELATED"/>
    <property type="match status" value="1"/>
</dbReference>
<dbReference type="InterPro" id="IPR036680">
    <property type="entry name" value="SPOR-like_sf"/>
</dbReference>
<accession>A0A098G5D0</accession>
<dbReference type="GO" id="GO:0032153">
    <property type="term" value="C:cell division site"/>
    <property type="evidence" value="ECO:0007669"/>
    <property type="project" value="TreeGrafter"/>
</dbReference>
<dbReference type="Proteomes" id="UP000032430">
    <property type="component" value="Chromosome I"/>
</dbReference>
<dbReference type="GO" id="GO:0042834">
    <property type="term" value="F:peptidoglycan binding"/>
    <property type="evidence" value="ECO:0007669"/>
    <property type="project" value="InterPro"/>
</dbReference>
<dbReference type="RefSeq" id="WP_045095320.1">
    <property type="nucleotide sequence ID" value="NZ_LN614827.1"/>
</dbReference>
<sequence>MKLEMDEKLKHRLIGLAVIISLGAIFAPAMMKKSSQSLDHNMSVNIKLPQKPIAPDVVLSDEKEMFKTIKVAKVEIQPVPEGRQLTEMVKAEPVRSATFKDKQAEEIAKAVESEIKAEPVHLALNEAANHTAKKIIKTARVQSIAQSMPAKQPIKVATIVRPSSKQPTKISRPVVNKQIARVNKKTVTKKDIYAVQLASFSQLANAQALINKLRVKGYKANFVKIPTGQGNAVYKVYVGHSPRKTDVLRLKTQLASAMQLNGFVVNTGVS</sequence>
<dbReference type="InterPro" id="IPR007730">
    <property type="entry name" value="SPOR-like_dom"/>
</dbReference>
<dbReference type="STRING" id="1212491.LFA_1269"/>
<evidence type="ECO:0000259" key="2">
    <source>
        <dbReference type="PROSITE" id="PS51724"/>
    </source>
</evidence>
<protein>
    <submittedName>
        <fullName evidence="3">Sporulation domain protein</fullName>
    </submittedName>
</protein>
<dbReference type="KEGG" id="lfa:LFA_1269"/>
<keyword evidence="1" id="KW-0812">Transmembrane</keyword>
<evidence type="ECO:0000313" key="4">
    <source>
        <dbReference type="Proteomes" id="UP000032430"/>
    </source>
</evidence>
<dbReference type="GO" id="GO:0030428">
    <property type="term" value="C:cell septum"/>
    <property type="evidence" value="ECO:0007669"/>
    <property type="project" value="TreeGrafter"/>
</dbReference>
<dbReference type="PROSITE" id="PS51724">
    <property type="entry name" value="SPOR"/>
    <property type="match status" value="1"/>
</dbReference>
<name>A0A098G5D0_9GAMM</name>
<dbReference type="SUPFAM" id="SSF110997">
    <property type="entry name" value="Sporulation related repeat"/>
    <property type="match status" value="1"/>
</dbReference>
<gene>
    <name evidence="3" type="ORF">LFA_1269</name>
</gene>
<feature type="transmembrane region" description="Helical" evidence="1">
    <location>
        <begin position="12"/>
        <end position="31"/>
    </location>
</feature>
<keyword evidence="4" id="KW-1185">Reference proteome</keyword>
<dbReference type="PANTHER" id="PTHR38687:SF1">
    <property type="entry name" value="CELL DIVISION PROTEIN DEDD"/>
    <property type="match status" value="1"/>
</dbReference>
<dbReference type="GO" id="GO:0032506">
    <property type="term" value="P:cytokinetic process"/>
    <property type="evidence" value="ECO:0007669"/>
    <property type="project" value="TreeGrafter"/>
</dbReference>
<reference evidence="4" key="1">
    <citation type="submission" date="2014-09" db="EMBL/GenBank/DDBJ databases">
        <authorList>
            <person name="Gomez-Valero L."/>
        </authorList>
    </citation>
    <scope>NUCLEOTIDE SEQUENCE [LARGE SCALE GENOMIC DNA]</scope>
    <source>
        <strain evidence="4">ATCC700992</strain>
    </source>
</reference>
<keyword evidence="1" id="KW-1133">Transmembrane helix</keyword>
<dbReference type="Gene3D" id="3.30.70.1070">
    <property type="entry name" value="Sporulation related repeat"/>
    <property type="match status" value="1"/>
</dbReference>
<evidence type="ECO:0000313" key="3">
    <source>
        <dbReference type="EMBL" id="CEG56695.1"/>
    </source>
</evidence>
<proteinExistence type="predicted"/>
<dbReference type="HOGENOM" id="CLU_1060882_0_0_6"/>
<dbReference type="InterPro" id="IPR052521">
    <property type="entry name" value="Cell_div_SPOR-domain"/>
</dbReference>